<sequence>MRPYGAGEANFSHPRPPSRSPLSLAHPVTRSVSRLDTVRTPPFAARLPRPRDPLPRAASPRRVRRAASARSDPSAPPLPAPTTLPASPCCARAPPPPAVACAPPAAPPAAAPRRLRPAAVRAPAPPPARAAAGELAVGRNPRNRPVPPCHKSPYNFKTLYLSNRLSKICVPHLSGIVTT</sequence>
<evidence type="ECO:0000313" key="3">
    <source>
        <dbReference type="EnsemblPlants" id="PNT64908"/>
    </source>
</evidence>
<organism evidence="2">
    <name type="scientific">Brachypodium distachyon</name>
    <name type="common">Purple false brome</name>
    <name type="synonym">Trachynia distachya</name>
    <dbReference type="NCBI Taxonomy" id="15368"/>
    <lineage>
        <taxon>Eukaryota</taxon>
        <taxon>Viridiplantae</taxon>
        <taxon>Streptophyta</taxon>
        <taxon>Embryophyta</taxon>
        <taxon>Tracheophyta</taxon>
        <taxon>Spermatophyta</taxon>
        <taxon>Magnoliopsida</taxon>
        <taxon>Liliopsida</taxon>
        <taxon>Poales</taxon>
        <taxon>Poaceae</taxon>
        <taxon>BOP clade</taxon>
        <taxon>Pooideae</taxon>
        <taxon>Stipodae</taxon>
        <taxon>Brachypodieae</taxon>
        <taxon>Brachypodium</taxon>
    </lineage>
</organism>
<reference evidence="2" key="2">
    <citation type="submission" date="2017-06" db="EMBL/GenBank/DDBJ databases">
        <title>WGS assembly of Brachypodium distachyon.</title>
        <authorList>
            <consortium name="The International Brachypodium Initiative"/>
            <person name="Lucas S."/>
            <person name="Harmon-Smith M."/>
            <person name="Lail K."/>
            <person name="Tice H."/>
            <person name="Grimwood J."/>
            <person name="Bruce D."/>
            <person name="Barry K."/>
            <person name="Shu S."/>
            <person name="Lindquist E."/>
            <person name="Wang M."/>
            <person name="Pitluck S."/>
            <person name="Vogel J.P."/>
            <person name="Garvin D.F."/>
            <person name="Mockler T.C."/>
            <person name="Schmutz J."/>
            <person name="Rokhsar D."/>
            <person name="Bevan M.W."/>
        </authorList>
    </citation>
    <scope>NUCLEOTIDE SEQUENCE</scope>
    <source>
        <strain evidence="2">Bd21</strain>
    </source>
</reference>
<reference evidence="3" key="3">
    <citation type="submission" date="2018-08" db="UniProtKB">
        <authorList>
            <consortium name="EnsemblPlants"/>
        </authorList>
    </citation>
    <scope>IDENTIFICATION</scope>
    <source>
        <strain evidence="3">cv. Bd21</strain>
    </source>
</reference>
<reference evidence="2 3" key="1">
    <citation type="journal article" date="2010" name="Nature">
        <title>Genome sequencing and analysis of the model grass Brachypodium distachyon.</title>
        <authorList>
            <consortium name="International Brachypodium Initiative"/>
        </authorList>
    </citation>
    <scope>NUCLEOTIDE SEQUENCE [LARGE SCALE GENOMIC DNA]</scope>
    <source>
        <strain evidence="2 3">Bd21</strain>
    </source>
</reference>
<gene>
    <name evidence="2" type="ORF">BRADI_4g34873v3</name>
</gene>
<proteinExistence type="predicted"/>
<dbReference type="EnsemblPlants" id="PNT64908">
    <property type="protein sequence ID" value="PNT64908"/>
    <property type="gene ID" value="BRADI_4g34873v3"/>
</dbReference>
<evidence type="ECO:0000313" key="2">
    <source>
        <dbReference type="EMBL" id="PNT64908.1"/>
    </source>
</evidence>
<name>A0A2K2CS92_BRADI</name>
<feature type="compositionally biased region" description="Low complexity" evidence="1">
    <location>
        <begin position="83"/>
        <end position="92"/>
    </location>
</feature>
<dbReference type="AlphaFoldDB" id="A0A2K2CS92"/>
<keyword evidence="4" id="KW-1185">Reference proteome</keyword>
<accession>A0A2K2CS92</accession>
<feature type="region of interest" description="Disordered" evidence="1">
    <location>
        <begin position="1"/>
        <end position="149"/>
    </location>
</feature>
<evidence type="ECO:0000256" key="1">
    <source>
        <dbReference type="SAM" id="MobiDB-lite"/>
    </source>
</evidence>
<evidence type="ECO:0000313" key="4">
    <source>
        <dbReference type="Proteomes" id="UP000008810"/>
    </source>
</evidence>
<dbReference type="InParanoid" id="A0A2K2CS92"/>
<dbReference type="Proteomes" id="UP000008810">
    <property type="component" value="Chromosome 4"/>
</dbReference>
<dbReference type="Gramene" id="PNT64908">
    <property type="protein sequence ID" value="PNT64908"/>
    <property type="gene ID" value="BRADI_4g34873v3"/>
</dbReference>
<protein>
    <submittedName>
        <fullName evidence="2 3">Uncharacterized protein</fullName>
    </submittedName>
</protein>
<dbReference type="EMBL" id="CM000883">
    <property type="protein sequence ID" value="PNT64908.1"/>
    <property type="molecule type" value="Genomic_DNA"/>
</dbReference>
<feature type="compositionally biased region" description="Pro residues" evidence="1">
    <location>
        <begin position="93"/>
        <end position="110"/>
    </location>
</feature>